<dbReference type="SMART" id="SM00463">
    <property type="entry name" value="SMR"/>
    <property type="match status" value="1"/>
</dbReference>
<dbReference type="SUPFAM" id="SSF160443">
    <property type="entry name" value="SMR domain-like"/>
    <property type="match status" value="1"/>
</dbReference>
<dbReference type="RefSeq" id="WP_269332442.1">
    <property type="nucleotide sequence ID" value="NZ_JAMZFT010000002.1"/>
</dbReference>
<feature type="compositionally biased region" description="Low complexity" evidence="1">
    <location>
        <begin position="47"/>
        <end position="57"/>
    </location>
</feature>
<dbReference type="Pfam" id="PF01713">
    <property type="entry name" value="Smr"/>
    <property type="match status" value="1"/>
</dbReference>
<dbReference type="PANTHER" id="PTHR35562:SF2">
    <property type="entry name" value="DNA ENDONUCLEASE SMRA-RELATED"/>
    <property type="match status" value="1"/>
</dbReference>
<organism evidence="3 4">
    <name type="scientific">Futiania mangrovi</name>
    <dbReference type="NCBI Taxonomy" id="2959716"/>
    <lineage>
        <taxon>Bacteria</taxon>
        <taxon>Pseudomonadati</taxon>
        <taxon>Pseudomonadota</taxon>
        <taxon>Alphaproteobacteria</taxon>
        <taxon>Futianiales</taxon>
        <taxon>Futianiaceae</taxon>
        <taxon>Futiania</taxon>
    </lineage>
</organism>
<dbReference type="EMBL" id="JAMZFT010000002">
    <property type="protein sequence ID" value="MCP1336484.1"/>
    <property type="molecule type" value="Genomic_DNA"/>
</dbReference>
<sequence>MTRRRRHLTRDEIALWSHVTQDVRPRDHASRAALDSGSDHPGVTGSPETEGAPPKAGAAGGEIGGPTRPSRSAKARKPQIAQGPVHVPPAERRLPSPVSERGHIIGLDRRTSARLRRGEIAPDRRLDLHGLRQEDAYAAFVTAVRTAHAQGLRCLLVITGKGERHKAPAFDLFDRPGILRESLPLWAARPELSATIAACVPASRRHGGAGAFYLYLRRKG</sequence>
<dbReference type="Gene3D" id="3.30.1370.110">
    <property type="match status" value="1"/>
</dbReference>
<evidence type="ECO:0000259" key="2">
    <source>
        <dbReference type="PROSITE" id="PS50828"/>
    </source>
</evidence>
<evidence type="ECO:0000313" key="4">
    <source>
        <dbReference type="Proteomes" id="UP001055804"/>
    </source>
</evidence>
<evidence type="ECO:0000256" key="1">
    <source>
        <dbReference type="SAM" id="MobiDB-lite"/>
    </source>
</evidence>
<feature type="region of interest" description="Disordered" evidence="1">
    <location>
        <begin position="18"/>
        <end position="97"/>
    </location>
</feature>
<dbReference type="InterPro" id="IPR036063">
    <property type="entry name" value="Smr_dom_sf"/>
</dbReference>
<dbReference type="AlphaFoldDB" id="A0A9J6P9A3"/>
<dbReference type="PANTHER" id="PTHR35562">
    <property type="entry name" value="DNA ENDONUCLEASE SMRA-RELATED"/>
    <property type="match status" value="1"/>
</dbReference>
<proteinExistence type="predicted"/>
<dbReference type="PROSITE" id="PS50828">
    <property type="entry name" value="SMR"/>
    <property type="match status" value="1"/>
</dbReference>
<accession>A0A9J6P9A3</accession>
<evidence type="ECO:0000313" key="3">
    <source>
        <dbReference type="EMBL" id="MCP1336484.1"/>
    </source>
</evidence>
<protein>
    <submittedName>
        <fullName evidence="3">Smr/MutS family protein</fullName>
    </submittedName>
</protein>
<reference evidence="3" key="1">
    <citation type="submission" date="2022-06" db="EMBL/GenBank/DDBJ databases">
        <title>Isolation and Genomics of Futiania mangrovii gen. nov., sp. nov., a Rare and Metabolically-versatile member in the Class Alphaproteobacteria.</title>
        <authorList>
            <person name="Liu L."/>
            <person name="Huang W.-C."/>
            <person name="Pan J."/>
            <person name="Li J."/>
            <person name="Huang Y."/>
            <person name="Du H."/>
            <person name="Liu Y."/>
            <person name="Li M."/>
        </authorList>
    </citation>
    <scope>NUCLEOTIDE SEQUENCE</scope>
    <source>
        <strain evidence="3">FT118</strain>
    </source>
</reference>
<name>A0A9J6P9A3_9PROT</name>
<keyword evidence="4" id="KW-1185">Reference proteome</keyword>
<feature type="compositionally biased region" description="Basic and acidic residues" evidence="1">
    <location>
        <begin position="21"/>
        <end position="30"/>
    </location>
</feature>
<gene>
    <name evidence="3" type="ORF">NJQ99_08705</name>
</gene>
<dbReference type="Proteomes" id="UP001055804">
    <property type="component" value="Unassembled WGS sequence"/>
</dbReference>
<comment type="caution">
    <text evidence="3">The sequence shown here is derived from an EMBL/GenBank/DDBJ whole genome shotgun (WGS) entry which is preliminary data.</text>
</comment>
<feature type="domain" description="Smr" evidence="2">
    <location>
        <begin position="126"/>
        <end position="217"/>
    </location>
</feature>
<dbReference type="InterPro" id="IPR002625">
    <property type="entry name" value="Smr_dom"/>
</dbReference>